<proteinExistence type="predicted"/>
<feature type="compositionally biased region" description="Polar residues" evidence="1">
    <location>
        <begin position="208"/>
        <end position="220"/>
    </location>
</feature>
<comment type="caution">
    <text evidence="2">The sequence shown here is derived from an EMBL/GenBank/DDBJ whole genome shotgun (WGS) entry which is preliminary data.</text>
</comment>
<reference evidence="2 3" key="1">
    <citation type="submission" date="2022-01" db="EMBL/GenBank/DDBJ databases">
        <title>A high-quality chromosome-level genome assembly of rohu carp, Labeo rohita.</title>
        <authorList>
            <person name="Arick M.A. II"/>
            <person name="Hsu C.-Y."/>
            <person name="Magbanua Z."/>
            <person name="Pechanova O."/>
            <person name="Grover C."/>
            <person name="Miller E."/>
            <person name="Thrash A."/>
            <person name="Ezzel L."/>
            <person name="Alam S."/>
            <person name="Benzie J."/>
            <person name="Hamilton M."/>
            <person name="Karsi A."/>
            <person name="Lawrence M.L."/>
            <person name="Peterson D.G."/>
        </authorList>
    </citation>
    <scope>NUCLEOTIDE SEQUENCE [LARGE SCALE GENOMIC DNA]</scope>
    <source>
        <strain evidence="3">BAU-BD-2019</strain>
        <tissue evidence="2">Blood</tissue>
    </source>
</reference>
<keyword evidence="3" id="KW-1185">Reference proteome</keyword>
<protein>
    <submittedName>
        <fullName evidence="2">Sal-like protein 3</fullName>
    </submittedName>
</protein>
<name>A0ABQ8L5E0_LABRO</name>
<dbReference type="EMBL" id="JACTAM010002179">
    <property type="protein sequence ID" value="KAI2645615.1"/>
    <property type="molecule type" value="Genomic_DNA"/>
</dbReference>
<accession>A0ABQ8L5E0</accession>
<evidence type="ECO:0000256" key="1">
    <source>
        <dbReference type="SAM" id="MobiDB-lite"/>
    </source>
</evidence>
<feature type="region of interest" description="Disordered" evidence="1">
    <location>
        <begin position="199"/>
        <end position="278"/>
    </location>
</feature>
<dbReference type="Proteomes" id="UP000830375">
    <property type="component" value="Unassembled WGS sequence"/>
</dbReference>
<evidence type="ECO:0000313" key="2">
    <source>
        <dbReference type="EMBL" id="KAI2645615.1"/>
    </source>
</evidence>
<feature type="compositionally biased region" description="Basic and acidic residues" evidence="1">
    <location>
        <begin position="98"/>
        <end position="108"/>
    </location>
</feature>
<feature type="compositionally biased region" description="Pro residues" evidence="1">
    <location>
        <begin position="239"/>
        <end position="259"/>
    </location>
</feature>
<gene>
    <name evidence="2" type="ORF">H4Q32_026579</name>
</gene>
<feature type="region of interest" description="Disordered" evidence="1">
    <location>
        <begin position="87"/>
        <end position="120"/>
    </location>
</feature>
<organism evidence="2 3">
    <name type="scientific">Labeo rohita</name>
    <name type="common">Indian major carp</name>
    <name type="synonym">Cyprinus rohita</name>
    <dbReference type="NCBI Taxonomy" id="84645"/>
    <lineage>
        <taxon>Eukaryota</taxon>
        <taxon>Metazoa</taxon>
        <taxon>Chordata</taxon>
        <taxon>Craniata</taxon>
        <taxon>Vertebrata</taxon>
        <taxon>Euteleostomi</taxon>
        <taxon>Actinopterygii</taxon>
        <taxon>Neopterygii</taxon>
        <taxon>Teleostei</taxon>
        <taxon>Ostariophysi</taxon>
        <taxon>Cypriniformes</taxon>
        <taxon>Cyprinidae</taxon>
        <taxon>Labeoninae</taxon>
        <taxon>Labeonini</taxon>
        <taxon>Labeo</taxon>
    </lineage>
</organism>
<evidence type="ECO:0000313" key="3">
    <source>
        <dbReference type="Proteomes" id="UP000830375"/>
    </source>
</evidence>
<sequence length="495" mass="51856">MDPAIQIIILEQGNRSLEDHTRDFMHLVPHTHYPDSCLCTFYRVGLNPTIKAQLSGEGPRESIADYIEWVLASCRSSWTVGIVEKDYEPEPTADDEPEPRATEQRIATEPEPNTSDQVREPAKTAVKVECCVEQERAMESPAHCTTAGGELELNSGDLIDFFTEVLKTNSGDLIDFSTDIPTCHDLPVGMEFPPTPPLLSVWSPLSPDNPSAHPQPTTCAVGSPRVCQLPSASGLEDPSSPPPASESRTPPRPSDPAAPPRLSAPSSPSSPIGPPAPPGSLVFPAPPWTLFLRLSLSLRPTGSVDLLPPSGTAFILCRSGSAADLWISAYASVARASGSALALRNLGVALDLRLSVSASGSSASCSASVGRPPGVVSPSSTMAPPSIGSTVGHHGCGLGLPLLLLLRVPPVSSLAPPTFVAPLDSVDSGFCPPSGVPSSAEASSPMDSGFSVFSPPSLFCFVLSSTARGRAYSEGGVMLQFCLFVLLVSPIVSPR</sequence>
<feature type="compositionally biased region" description="Low complexity" evidence="1">
    <location>
        <begin position="260"/>
        <end position="270"/>
    </location>
</feature>